<evidence type="ECO:0000259" key="5">
    <source>
        <dbReference type="PROSITE" id="PS01180"/>
    </source>
</evidence>
<dbReference type="SMART" id="SM00042">
    <property type="entry name" value="CUB"/>
    <property type="match status" value="1"/>
</dbReference>
<dbReference type="EMBL" id="CAXLJM020000133">
    <property type="protein sequence ID" value="CAL8140159.1"/>
    <property type="molecule type" value="Genomic_DNA"/>
</dbReference>
<evidence type="ECO:0000256" key="3">
    <source>
        <dbReference type="PROSITE-ProRule" id="PRU00059"/>
    </source>
</evidence>
<dbReference type="PROSITE" id="PS01180">
    <property type="entry name" value="CUB"/>
    <property type="match status" value="1"/>
</dbReference>
<comment type="caution">
    <text evidence="6">The sequence shown here is derived from an EMBL/GenBank/DDBJ whole genome shotgun (WGS) entry which is preliminary data.</text>
</comment>
<dbReference type="Gene3D" id="2.60.120.290">
    <property type="entry name" value="Spermadhesin, CUB domain"/>
    <property type="match status" value="1"/>
</dbReference>
<keyword evidence="1" id="KW-0677">Repeat</keyword>
<feature type="chain" id="PRO_5047515147" description="CUB domain-containing protein" evidence="4">
    <location>
        <begin position="20"/>
        <end position="297"/>
    </location>
</feature>
<dbReference type="PANTHER" id="PTHR24251:SF30">
    <property type="entry name" value="MEMBRANE FRIZZLED-RELATED PROTEIN"/>
    <property type="match status" value="1"/>
</dbReference>
<protein>
    <recommendedName>
        <fullName evidence="5">CUB domain-containing protein</fullName>
    </recommendedName>
</protein>
<organism evidence="6 7">
    <name type="scientific">Orchesella dallaii</name>
    <dbReference type="NCBI Taxonomy" id="48710"/>
    <lineage>
        <taxon>Eukaryota</taxon>
        <taxon>Metazoa</taxon>
        <taxon>Ecdysozoa</taxon>
        <taxon>Arthropoda</taxon>
        <taxon>Hexapoda</taxon>
        <taxon>Collembola</taxon>
        <taxon>Entomobryomorpha</taxon>
        <taxon>Entomobryoidea</taxon>
        <taxon>Orchesellidae</taxon>
        <taxon>Orchesellinae</taxon>
        <taxon>Orchesella</taxon>
    </lineage>
</organism>
<dbReference type="Proteomes" id="UP001642540">
    <property type="component" value="Unassembled WGS sequence"/>
</dbReference>
<evidence type="ECO:0000256" key="4">
    <source>
        <dbReference type="SAM" id="SignalP"/>
    </source>
</evidence>
<gene>
    <name evidence="6" type="ORF">ODALV1_LOCUS28167</name>
</gene>
<accession>A0ABP1S003</accession>
<sequence>MNFFACILAVAVASQFTAGSIIQGHSEKQPLQEILQFDSGLNPIAPTQSDSSLLTTCNGVLNSTSGGIAYKAFEPIAANERCVWTIRGGNAGEFSLNVLNIGSLGSQDTQVIVTCLRHRSTTTHINVNQTGSVNGVSSCNLLVITLASGSDVSDSTGFVLEYSVLRAGSLSSRSRDYIVNAGNAAIISYPDLPLSYTNSELSTFVILPVRGSTTNLIYVRDLLEGTTCYDLLAVYRFNASSTLQTKWEYAGRLCGNVLSDIVTNNDLLLITFESDHSVVGTGFQLALAASNSNQCTS</sequence>
<name>A0ABP1S003_9HEXA</name>
<comment type="caution">
    <text evidence="3">Lacks conserved residue(s) required for the propagation of feature annotation.</text>
</comment>
<reference evidence="6 7" key="1">
    <citation type="submission" date="2024-08" db="EMBL/GenBank/DDBJ databases">
        <authorList>
            <person name="Cucini C."/>
            <person name="Frati F."/>
        </authorList>
    </citation>
    <scope>NUCLEOTIDE SEQUENCE [LARGE SCALE GENOMIC DNA]</scope>
</reference>
<keyword evidence="7" id="KW-1185">Reference proteome</keyword>
<dbReference type="SUPFAM" id="SSF49854">
    <property type="entry name" value="Spermadhesin, CUB domain"/>
    <property type="match status" value="2"/>
</dbReference>
<dbReference type="InterPro" id="IPR000859">
    <property type="entry name" value="CUB_dom"/>
</dbReference>
<evidence type="ECO:0000313" key="7">
    <source>
        <dbReference type="Proteomes" id="UP001642540"/>
    </source>
</evidence>
<feature type="signal peptide" evidence="4">
    <location>
        <begin position="1"/>
        <end position="19"/>
    </location>
</feature>
<dbReference type="PANTHER" id="PTHR24251">
    <property type="entry name" value="OVOCHYMASE-RELATED"/>
    <property type="match status" value="1"/>
</dbReference>
<feature type="domain" description="CUB" evidence="5">
    <location>
        <begin position="166"/>
        <end position="290"/>
    </location>
</feature>
<evidence type="ECO:0000256" key="2">
    <source>
        <dbReference type="ARBA" id="ARBA00023157"/>
    </source>
</evidence>
<proteinExistence type="predicted"/>
<dbReference type="InterPro" id="IPR035914">
    <property type="entry name" value="Sperma_CUB_dom_sf"/>
</dbReference>
<evidence type="ECO:0000313" key="6">
    <source>
        <dbReference type="EMBL" id="CAL8140159.1"/>
    </source>
</evidence>
<keyword evidence="4" id="KW-0732">Signal</keyword>
<evidence type="ECO:0000256" key="1">
    <source>
        <dbReference type="ARBA" id="ARBA00022737"/>
    </source>
</evidence>
<keyword evidence="2" id="KW-1015">Disulfide bond</keyword>